<dbReference type="Gene3D" id="1.10.260.40">
    <property type="entry name" value="lambda repressor-like DNA-binding domains"/>
    <property type="match status" value="1"/>
</dbReference>
<feature type="domain" description="HTH cro/C1-type" evidence="4">
    <location>
        <begin position="7"/>
        <end position="45"/>
    </location>
</feature>
<dbReference type="Pfam" id="PF02661">
    <property type="entry name" value="Fic"/>
    <property type="match status" value="1"/>
</dbReference>
<comment type="caution">
    <text evidence="6">The sequence shown here is derived from an EMBL/GenBank/DDBJ whole genome shotgun (WGS) entry which is preliminary data.</text>
</comment>
<dbReference type="InterPro" id="IPR010982">
    <property type="entry name" value="Lambda_DNA-bd_dom_sf"/>
</dbReference>
<dbReference type="Proteomes" id="UP000176846">
    <property type="component" value="Unassembled WGS sequence"/>
</dbReference>
<sequence>MTIIQKIKLIQQISGLTQAQLANRLGVTFAALNRWVNGKATPRQSAQQRIDELYREYTGQKQIPEDILEAKKAVIIKRAKNHRYVLGEILGNPDIQNQFLLSLTYNSNRIEGSSLSENETAAILFHNAALPNKSLTEQLEAKNHQAALEYLFQYLTKRKPPNEELILRLHSILMNGIRSDAGQYRVHAVRIVGGYVPTANFIKISKLMNALVVDIQKKNKDVIQTVSAIHSRFEQIHPFADGNGRVGRLLMHAMLLRANSPPAVIRQENKRFYLAYLNKAQLQMDFSLLEDFICDAVMEGYNILERK</sequence>
<evidence type="ECO:0000259" key="5">
    <source>
        <dbReference type="PROSITE" id="PS51459"/>
    </source>
</evidence>
<dbReference type="SUPFAM" id="SSF140931">
    <property type="entry name" value="Fic-like"/>
    <property type="match status" value="1"/>
</dbReference>
<feature type="active site" evidence="1">
    <location>
        <position position="237"/>
    </location>
</feature>
<dbReference type="SMART" id="SM00530">
    <property type="entry name" value="HTH_XRE"/>
    <property type="match status" value="1"/>
</dbReference>
<dbReference type="PANTHER" id="PTHR13504:SF38">
    <property type="entry name" value="FIDO DOMAIN-CONTAINING PROTEIN"/>
    <property type="match status" value="1"/>
</dbReference>
<dbReference type="EMBL" id="MGEK01000021">
    <property type="protein sequence ID" value="OGL82467.1"/>
    <property type="molecule type" value="Genomic_DNA"/>
</dbReference>
<evidence type="ECO:0000256" key="1">
    <source>
        <dbReference type="PIRSR" id="PIRSR640198-1"/>
    </source>
</evidence>
<name>A0A1F7UXT1_9BACT</name>
<proteinExistence type="predicted"/>
<dbReference type="PROSITE" id="PS51459">
    <property type="entry name" value="FIDO"/>
    <property type="match status" value="1"/>
</dbReference>
<dbReference type="Pfam" id="PF01381">
    <property type="entry name" value="HTH_3"/>
    <property type="match status" value="1"/>
</dbReference>
<dbReference type="InterPro" id="IPR036597">
    <property type="entry name" value="Fido-like_dom_sf"/>
</dbReference>
<dbReference type="InterPro" id="IPR040198">
    <property type="entry name" value="Fido_containing"/>
</dbReference>
<protein>
    <recommendedName>
        <fullName evidence="8">Fido domain-containing protein</fullName>
    </recommendedName>
</protein>
<dbReference type="InterPro" id="IPR001387">
    <property type="entry name" value="Cro/C1-type_HTH"/>
</dbReference>
<keyword evidence="2" id="KW-0067">ATP-binding</keyword>
<feature type="binding site" evidence="2">
    <location>
        <begin position="241"/>
        <end position="248"/>
    </location>
    <ligand>
        <name>ATP</name>
        <dbReference type="ChEBI" id="CHEBI:30616"/>
    </ligand>
</feature>
<evidence type="ECO:0000259" key="4">
    <source>
        <dbReference type="PROSITE" id="PS50943"/>
    </source>
</evidence>
<keyword evidence="2" id="KW-0547">Nucleotide-binding</keyword>
<dbReference type="PANTHER" id="PTHR13504">
    <property type="entry name" value="FIDO DOMAIN-CONTAINING PROTEIN DDB_G0283145"/>
    <property type="match status" value="1"/>
</dbReference>
<organism evidence="6 7">
    <name type="scientific">Candidatus Uhrbacteria bacterium RIFCSPLOWO2_01_FULL_47_25</name>
    <dbReference type="NCBI Taxonomy" id="1802402"/>
    <lineage>
        <taxon>Bacteria</taxon>
        <taxon>Candidatus Uhriibacteriota</taxon>
    </lineage>
</organism>
<evidence type="ECO:0000313" key="6">
    <source>
        <dbReference type="EMBL" id="OGL82467.1"/>
    </source>
</evidence>
<dbReference type="SUPFAM" id="SSF47413">
    <property type="entry name" value="lambda repressor-like DNA-binding domains"/>
    <property type="match status" value="1"/>
</dbReference>
<evidence type="ECO:0000256" key="3">
    <source>
        <dbReference type="PIRSR" id="PIRSR640198-3"/>
    </source>
</evidence>
<evidence type="ECO:0000256" key="2">
    <source>
        <dbReference type="PIRSR" id="PIRSR640198-2"/>
    </source>
</evidence>
<dbReference type="GO" id="GO:0003677">
    <property type="term" value="F:DNA binding"/>
    <property type="evidence" value="ECO:0007669"/>
    <property type="project" value="InterPro"/>
</dbReference>
<reference evidence="6 7" key="1">
    <citation type="journal article" date="2016" name="Nat. Commun.">
        <title>Thousands of microbial genomes shed light on interconnected biogeochemical processes in an aquifer system.</title>
        <authorList>
            <person name="Anantharaman K."/>
            <person name="Brown C.T."/>
            <person name="Hug L.A."/>
            <person name="Sharon I."/>
            <person name="Castelle C.J."/>
            <person name="Probst A.J."/>
            <person name="Thomas B.C."/>
            <person name="Singh A."/>
            <person name="Wilkins M.J."/>
            <person name="Karaoz U."/>
            <person name="Brodie E.L."/>
            <person name="Williams K.H."/>
            <person name="Hubbard S.S."/>
            <person name="Banfield J.F."/>
        </authorList>
    </citation>
    <scope>NUCLEOTIDE SEQUENCE [LARGE SCALE GENOMIC DNA]</scope>
</reference>
<gene>
    <name evidence="6" type="ORF">A2936_02060</name>
</gene>
<feature type="domain" description="Fido" evidence="5">
    <location>
        <begin position="161"/>
        <end position="295"/>
    </location>
</feature>
<dbReference type="InterPro" id="IPR003812">
    <property type="entry name" value="Fido"/>
</dbReference>
<evidence type="ECO:0000313" key="7">
    <source>
        <dbReference type="Proteomes" id="UP000176846"/>
    </source>
</evidence>
<evidence type="ECO:0008006" key="8">
    <source>
        <dbReference type="Google" id="ProtNLM"/>
    </source>
</evidence>
<dbReference type="PROSITE" id="PS50943">
    <property type="entry name" value="HTH_CROC1"/>
    <property type="match status" value="1"/>
</dbReference>
<dbReference type="Gene3D" id="1.10.3290.10">
    <property type="entry name" value="Fido-like domain"/>
    <property type="match status" value="1"/>
</dbReference>
<dbReference type="GO" id="GO:0005524">
    <property type="term" value="F:ATP binding"/>
    <property type="evidence" value="ECO:0007669"/>
    <property type="project" value="UniProtKB-KW"/>
</dbReference>
<accession>A0A1F7UXT1</accession>
<dbReference type="AlphaFoldDB" id="A0A1F7UXT1"/>
<feature type="site" description="Important for autoinhibition of adenylyltransferase activity" evidence="3">
    <location>
        <position position="111"/>
    </location>
</feature>
<dbReference type="CDD" id="cd00093">
    <property type="entry name" value="HTH_XRE"/>
    <property type="match status" value="1"/>
</dbReference>